<dbReference type="InterPro" id="IPR001188">
    <property type="entry name" value="Sperm_putr-bd"/>
</dbReference>
<dbReference type="Proteomes" id="UP000672039">
    <property type="component" value="Chromosome"/>
</dbReference>
<keyword evidence="2 5" id="KW-0813">Transport</keyword>
<dbReference type="EMBL" id="CP072801">
    <property type="protein sequence ID" value="QTR45424.1"/>
    <property type="molecule type" value="Genomic_DNA"/>
</dbReference>
<evidence type="ECO:0000313" key="7">
    <source>
        <dbReference type="Proteomes" id="UP000672039"/>
    </source>
</evidence>
<evidence type="ECO:0000256" key="5">
    <source>
        <dbReference type="PIRNR" id="PIRNR019574"/>
    </source>
</evidence>
<dbReference type="PANTHER" id="PTHR30222:SF17">
    <property type="entry name" value="SPERMIDINE_PUTRESCINE-BINDING PERIPLASMIC PROTEIN"/>
    <property type="match status" value="1"/>
</dbReference>
<dbReference type="SUPFAM" id="SSF53850">
    <property type="entry name" value="Periplasmic binding protein-like II"/>
    <property type="match status" value="1"/>
</dbReference>
<keyword evidence="4 5" id="KW-0574">Periplasm</keyword>
<name>A0ABX7WP77_9GAMM</name>
<evidence type="ECO:0000256" key="4">
    <source>
        <dbReference type="ARBA" id="ARBA00022764"/>
    </source>
</evidence>
<comment type="function">
    <text evidence="5">Required for the activity of the bacterial periplasmic transport system of putrescine.</text>
</comment>
<evidence type="ECO:0000256" key="2">
    <source>
        <dbReference type="ARBA" id="ARBA00022448"/>
    </source>
</evidence>
<dbReference type="PRINTS" id="PR00909">
    <property type="entry name" value="SPERMDNBNDNG"/>
</dbReference>
<accession>A0ABX7WP77</accession>
<proteinExistence type="inferred from homology"/>
<dbReference type="RefSeq" id="WP_210221835.1">
    <property type="nucleotide sequence ID" value="NZ_CP072801.1"/>
</dbReference>
<sequence length="351" mass="39737">MLKILFVSLIIAFTLAKPMDELDLETENQQKVVVYNWSNYIPKGVLEDFSKETGIKVEYSTYDNNEIMYTRLKLLKGRGYDVLVPSTSLVGKMSREGLLQPLDHTQLEHFEQLDPDLINKSYDPGNKFSVPYLWGTTGIAVNTDVVDVAKIKGWADLWDRQWRGRLLLTDDMREVFSMALTINKHSPNTIDPDEIKQAYEKLRRLMPGVKVLSGEPRAEFLSGNVDLGLVWNGEIVVAQQEKPALQYIYPEEGANFWVDSFVIPARAANVENAHKFIDYMLRPEVAARCVKELGYATPILAARALLDTGIRNNPVIFPPSEVLTGATFQEDVGDKAMDLYNLYWGKLKAGK</sequence>
<keyword evidence="7" id="KW-1185">Reference proteome</keyword>
<evidence type="ECO:0000256" key="1">
    <source>
        <dbReference type="ARBA" id="ARBA00004418"/>
    </source>
</evidence>
<dbReference type="Gene3D" id="3.40.190.10">
    <property type="entry name" value="Periplasmic binding protein-like II"/>
    <property type="match status" value="2"/>
</dbReference>
<dbReference type="InterPro" id="IPR006059">
    <property type="entry name" value="SBP"/>
</dbReference>
<dbReference type="CDD" id="cd13590">
    <property type="entry name" value="PBP2_PotD_PotF_like"/>
    <property type="match status" value="1"/>
</dbReference>
<reference evidence="6 7" key="1">
    <citation type="submission" date="2021-04" db="EMBL/GenBank/DDBJ databases">
        <title>Genomics, taxonomy and metabolism of representatives of sulfur bacteria of the genus Thiothrix: Thiothrix fructosivorans QT, Thiothrix unzii A1T and three new species, Thiothrix subterranea sp. nov., Thiothrix litoralis sp. nov. and 'Candidatus Thiothrix anitrata' sp. nov.</title>
        <authorList>
            <person name="Ravin N.V."/>
            <person name="Smolyakov D."/>
            <person name="Rudenko T.S."/>
            <person name="Mardanov A.V."/>
            <person name="Beletsky A.V."/>
            <person name="Markov N.D."/>
            <person name="Fomenkov A.I."/>
            <person name="Roberts R.J."/>
            <person name="Karnachuk O.V."/>
            <person name="Novikov A."/>
            <person name="Grabovich M.Y."/>
        </authorList>
    </citation>
    <scope>NUCLEOTIDE SEQUENCE [LARGE SCALE GENOMIC DNA]</scope>
    <source>
        <strain evidence="6 7">AS</strain>
    </source>
</reference>
<protein>
    <recommendedName>
        <fullName evidence="5">Putrescine-binding periplasmic protein</fullName>
    </recommendedName>
</protein>
<evidence type="ECO:0000313" key="6">
    <source>
        <dbReference type="EMBL" id="QTR45424.1"/>
    </source>
</evidence>
<comment type="similarity">
    <text evidence="5">Belongs to the bacterial solute-binding protein PotD/PotF family.</text>
</comment>
<keyword evidence="3" id="KW-0732">Signal</keyword>
<dbReference type="PIRSF" id="PIRSF019574">
    <property type="entry name" value="Periplasmic_polyamine_BP"/>
    <property type="match status" value="1"/>
</dbReference>
<evidence type="ECO:0000256" key="3">
    <source>
        <dbReference type="ARBA" id="ARBA00022729"/>
    </source>
</evidence>
<dbReference type="Pfam" id="PF13416">
    <property type="entry name" value="SBP_bac_8"/>
    <property type="match status" value="1"/>
</dbReference>
<gene>
    <name evidence="6" type="ORF">J9253_15645</name>
</gene>
<organism evidence="6 7">
    <name type="scientific">Thiothrix litoralis</name>
    <dbReference type="NCBI Taxonomy" id="2891210"/>
    <lineage>
        <taxon>Bacteria</taxon>
        <taxon>Pseudomonadati</taxon>
        <taxon>Pseudomonadota</taxon>
        <taxon>Gammaproteobacteria</taxon>
        <taxon>Thiotrichales</taxon>
        <taxon>Thiotrichaceae</taxon>
        <taxon>Thiothrix</taxon>
    </lineage>
</organism>
<dbReference type="PANTHER" id="PTHR30222">
    <property type="entry name" value="SPERMIDINE/PUTRESCINE-BINDING PERIPLASMIC PROTEIN"/>
    <property type="match status" value="1"/>
</dbReference>
<comment type="subcellular location">
    <subcellularLocation>
        <location evidence="1 5">Periplasm</location>
    </subcellularLocation>
</comment>